<dbReference type="InterPro" id="IPR001969">
    <property type="entry name" value="Aspartic_peptidase_AS"/>
</dbReference>
<comment type="caution">
    <text evidence="12">The sequence shown here is derived from an EMBL/GenBank/DDBJ whole genome shotgun (WGS) entry which is preliminary data.</text>
</comment>
<evidence type="ECO:0000256" key="4">
    <source>
        <dbReference type="ARBA" id="ARBA00022759"/>
    </source>
</evidence>
<keyword evidence="7" id="KW-0694">RNA-binding</keyword>
<gene>
    <name evidence="12" type="ORF">Scaly_1657500</name>
</gene>
<dbReference type="PROSITE" id="PS00141">
    <property type="entry name" value="ASP_PROTEASE"/>
    <property type="match status" value="1"/>
</dbReference>
<dbReference type="FunFam" id="1.10.340.70:FF:000001">
    <property type="entry name" value="Retrovirus-related Pol polyprotein from transposon gypsy-like Protein"/>
    <property type="match status" value="1"/>
</dbReference>
<dbReference type="SUPFAM" id="SSF56672">
    <property type="entry name" value="DNA/RNA polymerases"/>
    <property type="match status" value="1"/>
</dbReference>
<dbReference type="PANTHER" id="PTHR37984">
    <property type="entry name" value="PROTEIN CBG26694"/>
    <property type="match status" value="1"/>
</dbReference>
<dbReference type="InterPro" id="IPR001584">
    <property type="entry name" value="Integrase_cat-core"/>
</dbReference>
<evidence type="ECO:0000256" key="5">
    <source>
        <dbReference type="ARBA" id="ARBA00022801"/>
    </source>
</evidence>
<dbReference type="GO" id="GO:0003723">
    <property type="term" value="F:RNA binding"/>
    <property type="evidence" value="ECO:0007669"/>
    <property type="project" value="UniProtKB-KW"/>
</dbReference>
<dbReference type="Gene3D" id="2.40.70.10">
    <property type="entry name" value="Acid Proteases"/>
    <property type="match status" value="1"/>
</dbReference>
<dbReference type="InterPro" id="IPR012337">
    <property type="entry name" value="RNaseH-like_sf"/>
</dbReference>
<dbReference type="PROSITE" id="PS50994">
    <property type="entry name" value="INTEGRASE"/>
    <property type="match status" value="1"/>
</dbReference>
<dbReference type="InterPro" id="IPR041588">
    <property type="entry name" value="Integrase_H2C2"/>
</dbReference>
<dbReference type="GO" id="GO:0006508">
    <property type="term" value="P:proteolysis"/>
    <property type="evidence" value="ECO:0007669"/>
    <property type="project" value="InterPro"/>
</dbReference>
<dbReference type="InterPro" id="IPR036397">
    <property type="entry name" value="RNaseH_sf"/>
</dbReference>
<dbReference type="InterPro" id="IPR050951">
    <property type="entry name" value="Retrovirus_Pol_polyprotein"/>
</dbReference>
<dbReference type="FunFam" id="3.30.70.270:FF:000003">
    <property type="entry name" value="Transposon Ty3-G Gag-Pol polyprotein"/>
    <property type="match status" value="1"/>
</dbReference>
<dbReference type="InterPro" id="IPR021109">
    <property type="entry name" value="Peptidase_aspartic_dom_sf"/>
</dbReference>
<keyword evidence="10" id="KW-0511">Multifunctional enzyme</keyword>
<name>A0AAW2NSB8_9LAMI</name>
<dbReference type="Gene3D" id="3.10.10.10">
    <property type="entry name" value="HIV Type 1 Reverse Transcriptase, subunit A, domain 1"/>
    <property type="match status" value="2"/>
</dbReference>
<keyword evidence="5" id="KW-0378">Hydrolase</keyword>
<dbReference type="Pfam" id="PF13975">
    <property type="entry name" value="gag-asp_proteas"/>
    <property type="match status" value="1"/>
</dbReference>
<keyword evidence="9" id="KW-0695">RNA-directed DNA polymerase</keyword>
<evidence type="ECO:0000256" key="3">
    <source>
        <dbReference type="ARBA" id="ARBA00022722"/>
    </source>
</evidence>
<dbReference type="GO" id="GO:0003964">
    <property type="term" value="F:RNA-directed DNA polymerase activity"/>
    <property type="evidence" value="ECO:0007669"/>
    <property type="project" value="UniProtKB-KW"/>
</dbReference>
<feature type="domain" description="Integrase catalytic" evidence="11">
    <location>
        <begin position="739"/>
        <end position="908"/>
    </location>
</feature>
<evidence type="ECO:0000259" key="11">
    <source>
        <dbReference type="PROSITE" id="PS50994"/>
    </source>
</evidence>
<evidence type="ECO:0000256" key="10">
    <source>
        <dbReference type="ARBA" id="ARBA00023268"/>
    </source>
</evidence>
<organism evidence="12">
    <name type="scientific">Sesamum calycinum</name>
    <dbReference type="NCBI Taxonomy" id="2727403"/>
    <lineage>
        <taxon>Eukaryota</taxon>
        <taxon>Viridiplantae</taxon>
        <taxon>Streptophyta</taxon>
        <taxon>Embryophyta</taxon>
        <taxon>Tracheophyta</taxon>
        <taxon>Spermatophyta</taxon>
        <taxon>Magnoliopsida</taxon>
        <taxon>eudicotyledons</taxon>
        <taxon>Gunneridae</taxon>
        <taxon>Pentapetalae</taxon>
        <taxon>asterids</taxon>
        <taxon>lamiids</taxon>
        <taxon>Lamiales</taxon>
        <taxon>Pedaliaceae</taxon>
        <taxon>Sesamum</taxon>
    </lineage>
</organism>
<dbReference type="Pfam" id="PF00078">
    <property type="entry name" value="RVT_1"/>
    <property type="match status" value="1"/>
</dbReference>
<dbReference type="SUPFAM" id="SSF53098">
    <property type="entry name" value="Ribonuclease H-like"/>
    <property type="match status" value="1"/>
</dbReference>
<evidence type="ECO:0000256" key="1">
    <source>
        <dbReference type="ARBA" id="ARBA00022679"/>
    </source>
</evidence>
<dbReference type="EMBL" id="JACGWM010000010">
    <property type="protein sequence ID" value="KAL0346415.1"/>
    <property type="molecule type" value="Genomic_DNA"/>
</dbReference>
<reference evidence="12" key="1">
    <citation type="submission" date="2020-06" db="EMBL/GenBank/DDBJ databases">
        <authorList>
            <person name="Li T."/>
            <person name="Hu X."/>
            <person name="Zhang T."/>
            <person name="Song X."/>
            <person name="Zhang H."/>
            <person name="Dai N."/>
            <person name="Sheng W."/>
            <person name="Hou X."/>
            <person name="Wei L."/>
        </authorList>
    </citation>
    <scope>NUCLEOTIDE SEQUENCE</scope>
    <source>
        <strain evidence="12">KEN8</strain>
        <tissue evidence="12">Leaf</tissue>
    </source>
</reference>
<dbReference type="Gene3D" id="3.30.70.270">
    <property type="match status" value="2"/>
</dbReference>
<dbReference type="FunFam" id="3.10.20.370:FF:000001">
    <property type="entry name" value="Retrovirus-related Pol polyprotein from transposon 17.6-like protein"/>
    <property type="match status" value="1"/>
</dbReference>
<dbReference type="CDD" id="cd00303">
    <property type="entry name" value="retropepsin_like"/>
    <property type="match status" value="1"/>
</dbReference>
<dbReference type="GO" id="GO:0004190">
    <property type="term" value="F:aspartic-type endopeptidase activity"/>
    <property type="evidence" value="ECO:0007669"/>
    <property type="project" value="InterPro"/>
</dbReference>
<dbReference type="FunFam" id="3.30.70.270:FF:000020">
    <property type="entry name" value="Transposon Tf2-6 polyprotein-like Protein"/>
    <property type="match status" value="1"/>
</dbReference>
<keyword evidence="8" id="KW-0229">DNA integration</keyword>
<dbReference type="Gene3D" id="3.30.420.10">
    <property type="entry name" value="Ribonuclease H-like superfamily/Ribonuclease H"/>
    <property type="match status" value="1"/>
</dbReference>
<dbReference type="Pfam" id="PF17919">
    <property type="entry name" value="RT_RNaseH_2"/>
    <property type="match status" value="1"/>
</dbReference>
<dbReference type="PANTHER" id="PTHR37984:SF5">
    <property type="entry name" value="PROTEIN NYNRIN-LIKE"/>
    <property type="match status" value="1"/>
</dbReference>
<evidence type="ECO:0000256" key="8">
    <source>
        <dbReference type="ARBA" id="ARBA00022908"/>
    </source>
</evidence>
<accession>A0AAW2NSB8</accession>
<dbReference type="Pfam" id="PF17921">
    <property type="entry name" value="Integrase_H2C2"/>
    <property type="match status" value="1"/>
</dbReference>
<evidence type="ECO:0000256" key="6">
    <source>
        <dbReference type="ARBA" id="ARBA00022842"/>
    </source>
</evidence>
<keyword evidence="6" id="KW-0460">Magnesium</keyword>
<sequence length="926" mass="104234">MIRKRTRTTWVPSLNGATRCPIRWAKKTMPPRAGKTAPALTGATLRRKHSPGIRKKGLMFVDVKIHGKPVRAMIDTGATHNYLASAEVERLGLVLEKGVGRVKAINSAAQPIAGVAKSVLIKVGPFEGKTNLSVVVMDDFKLILGLEFLRDTRTAVLPHVDSLMMLGAKPCIIPTLAGRNGEKNLSAMQFEKGRKRNEPSYLCTLRFEEIEQASGPIPGVIKKLLTEFEDVMPDELPRKLPPKRAVDHEIELVPGTKPPARAPYRMSQPELVELRKQLKEMLESGIIKPLSRRMGRRCCSKRRPTALYVRIKEGDEAKTTVVTRYGAFEFLVMPFGLTNAPATFSTMMNQVLHGFLDEFVVVYLDDIVVYSGTLAEHVEHLRQVLTRLREHELYAKVSKCSFAQETISFLGHIVERGRIRMDPKKVQAIEEWRPPSDVHELRSFLGLANYYRRFVKGYSEIARPMTDLLKKTETWNWTPQCQVAFDNLKRAMVTDPVLALPDMSKPFTVETDASDFALGGVLMQDGHPVAFESRKLKDVERRYSVHEKELLAVVHCLRLWRHYLLGSPFVVKTDNIANFILLEYRAGSSNHVADALSRRADLATLGSVAALSSSAVATSVRDRARELLSGDPAAQGLVHLVERGKARQFWLEEGLLMTKGNRLYVPKGGDLRKSLIAECHDTLWAGHPGEERTYALVQRAYYWPQMRDDVETYVRTCLICQQDKADHQKKAGLLQPLPIPKRPWESVSMDYISGLPKVGDLGTIIVVVDRLSKYATFIAAPKHVTAEGTAHLFFKHVVKYWGLPKDIVSDRDSRFTGVFWTELFRLLGSTLSMSSSYHPQSDGQTERFNSMLEEYLRHFVRGTQKDWVKLLDVAQLCFNAQRALPPTRALLKLSLAATAPPSHSRLPTRCEIPSRSKFLPGVEAER</sequence>
<evidence type="ECO:0000313" key="12">
    <source>
        <dbReference type="EMBL" id="KAL0346415.1"/>
    </source>
</evidence>
<proteinExistence type="predicted"/>
<keyword evidence="4" id="KW-0255">Endonuclease</keyword>
<dbReference type="InterPro" id="IPR043502">
    <property type="entry name" value="DNA/RNA_pol_sf"/>
</dbReference>
<dbReference type="GO" id="GO:0004519">
    <property type="term" value="F:endonuclease activity"/>
    <property type="evidence" value="ECO:0007669"/>
    <property type="project" value="UniProtKB-KW"/>
</dbReference>
<dbReference type="InterPro" id="IPR000477">
    <property type="entry name" value="RT_dom"/>
</dbReference>
<dbReference type="Gene3D" id="1.10.340.70">
    <property type="match status" value="1"/>
</dbReference>
<keyword evidence="3" id="KW-0540">Nuclease</keyword>
<dbReference type="AlphaFoldDB" id="A0AAW2NSB8"/>
<dbReference type="CDD" id="cd09274">
    <property type="entry name" value="RNase_HI_RT_Ty3"/>
    <property type="match status" value="1"/>
</dbReference>
<dbReference type="SUPFAM" id="SSF50630">
    <property type="entry name" value="Acid proteases"/>
    <property type="match status" value="1"/>
</dbReference>
<keyword evidence="1" id="KW-0808">Transferase</keyword>
<evidence type="ECO:0000256" key="9">
    <source>
        <dbReference type="ARBA" id="ARBA00022918"/>
    </source>
</evidence>
<dbReference type="CDD" id="cd01647">
    <property type="entry name" value="RT_LTR"/>
    <property type="match status" value="1"/>
</dbReference>
<protein>
    <submittedName>
        <fullName evidence="12">Transposon Tf2-12 polyprotein</fullName>
    </submittedName>
</protein>
<reference evidence="12" key="2">
    <citation type="journal article" date="2024" name="Plant">
        <title>Genomic evolution and insights into agronomic trait innovations of Sesamum species.</title>
        <authorList>
            <person name="Miao H."/>
            <person name="Wang L."/>
            <person name="Qu L."/>
            <person name="Liu H."/>
            <person name="Sun Y."/>
            <person name="Le M."/>
            <person name="Wang Q."/>
            <person name="Wei S."/>
            <person name="Zheng Y."/>
            <person name="Lin W."/>
            <person name="Duan Y."/>
            <person name="Cao H."/>
            <person name="Xiong S."/>
            <person name="Wang X."/>
            <person name="Wei L."/>
            <person name="Li C."/>
            <person name="Ma Q."/>
            <person name="Ju M."/>
            <person name="Zhao R."/>
            <person name="Li G."/>
            <person name="Mu C."/>
            <person name="Tian Q."/>
            <person name="Mei H."/>
            <person name="Zhang T."/>
            <person name="Gao T."/>
            <person name="Zhang H."/>
        </authorList>
    </citation>
    <scope>NUCLEOTIDE SEQUENCE</scope>
    <source>
        <strain evidence="12">KEN8</strain>
    </source>
</reference>
<evidence type="ECO:0000256" key="7">
    <source>
        <dbReference type="ARBA" id="ARBA00022884"/>
    </source>
</evidence>
<dbReference type="InterPro" id="IPR043128">
    <property type="entry name" value="Rev_trsase/Diguanyl_cyclase"/>
</dbReference>
<dbReference type="GO" id="GO:0015074">
    <property type="term" value="P:DNA integration"/>
    <property type="evidence" value="ECO:0007669"/>
    <property type="project" value="UniProtKB-KW"/>
</dbReference>
<dbReference type="InterPro" id="IPR041577">
    <property type="entry name" value="RT_RNaseH_2"/>
</dbReference>
<evidence type="ECO:0000256" key="2">
    <source>
        <dbReference type="ARBA" id="ARBA00022695"/>
    </source>
</evidence>
<keyword evidence="2" id="KW-0548">Nucleotidyltransferase</keyword>